<feature type="region of interest" description="Disordered" evidence="1">
    <location>
        <begin position="53"/>
        <end position="76"/>
    </location>
</feature>
<reference evidence="2 3" key="1">
    <citation type="submission" date="2023-03" db="EMBL/GenBank/DDBJ databases">
        <title>High-quality genome of Scylla paramamosain provides insights in environmental adaptation.</title>
        <authorList>
            <person name="Zhang L."/>
        </authorList>
    </citation>
    <scope>NUCLEOTIDE SEQUENCE [LARGE SCALE GENOMIC DNA]</scope>
    <source>
        <strain evidence="2">LZ_2023a</strain>
        <tissue evidence="2">Muscle</tissue>
    </source>
</reference>
<comment type="caution">
    <text evidence="2">The sequence shown here is derived from an EMBL/GenBank/DDBJ whole genome shotgun (WGS) entry which is preliminary data.</text>
</comment>
<evidence type="ECO:0000313" key="2">
    <source>
        <dbReference type="EMBL" id="KAK8375269.1"/>
    </source>
</evidence>
<evidence type="ECO:0000256" key="1">
    <source>
        <dbReference type="SAM" id="MobiDB-lite"/>
    </source>
</evidence>
<protein>
    <submittedName>
        <fullName evidence="2">Uncharacterized protein</fullName>
    </submittedName>
</protein>
<accession>A0AAW0SJS6</accession>
<gene>
    <name evidence="2" type="ORF">O3P69_020323</name>
</gene>
<organism evidence="2 3">
    <name type="scientific">Scylla paramamosain</name>
    <name type="common">Mud crab</name>
    <dbReference type="NCBI Taxonomy" id="85552"/>
    <lineage>
        <taxon>Eukaryota</taxon>
        <taxon>Metazoa</taxon>
        <taxon>Ecdysozoa</taxon>
        <taxon>Arthropoda</taxon>
        <taxon>Crustacea</taxon>
        <taxon>Multicrustacea</taxon>
        <taxon>Malacostraca</taxon>
        <taxon>Eumalacostraca</taxon>
        <taxon>Eucarida</taxon>
        <taxon>Decapoda</taxon>
        <taxon>Pleocyemata</taxon>
        <taxon>Brachyura</taxon>
        <taxon>Eubrachyura</taxon>
        <taxon>Portunoidea</taxon>
        <taxon>Portunidae</taxon>
        <taxon>Portuninae</taxon>
        <taxon>Scylla</taxon>
    </lineage>
</organism>
<sequence>MQKIPLILSASLVRPSFTEYLDRGFKIRVSQATLQNSAILPTCGVAALIVPLPPSSSSSSSSSSPSSSSSSSSSKEETFDQLVDRVRAFSRVHAGGVVILVGAVFGMEEIS</sequence>
<dbReference type="Proteomes" id="UP001487740">
    <property type="component" value="Unassembled WGS sequence"/>
</dbReference>
<dbReference type="EMBL" id="JARAKH010000055">
    <property type="protein sequence ID" value="KAK8375269.1"/>
    <property type="molecule type" value="Genomic_DNA"/>
</dbReference>
<keyword evidence="3" id="KW-1185">Reference proteome</keyword>
<feature type="compositionally biased region" description="Low complexity" evidence="1">
    <location>
        <begin position="55"/>
        <end position="73"/>
    </location>
</feature>
<evidence type="ECO:0000313" key="3">
    <source>
        <dbReference type="Proteomes" id="UP001487740"/>
    </source>
</evidence>
<name>A0AAW0SJS6_SCYPA</name>
<proteinExistence type="predicted"/>
<dbReference type="AlphaFoldDB" id="A0AAW0SJS6"/>